<evidence type="ECO:0000313" key="11">
    <source>
        <dbReference type="Proteomes" id="UP001305498"/>
    </source>
</evidence>
<dbReference type="PANTHER" id="PTHR43766">
    <property type="entry name" value="TRYPTOPHAN--TRNA LIGASE, MITOCHONDRIAL"/>
    <property type="match status" value="1"/>
</dbReference>
<name>A0AA97I723_9MICO</name>
<accession>A0AA97I723</accession>
<feature type="binding site" evidence="8">
    <location>
        <begin position="198"/>
        <end position="202"/>
    </location>
    <ligand>
        <name>ATP</name>
        <dbReference type="ChEBI" id="CHEBI:30616"/>
    </ligand>
</feature>
<feature type="binding site" evidence="8">
    <location>
        <position position="189"/>
    </location>
    <ligand>
        <name>ATP</name>
        <dbReference type="ChEBI" id="CHEBI:30616"/>
    </ligand>
</feature>
<comment type="similarity">
    <text evidence="1 8 9">Belongs to the class-I aminoacyl-tRNA synthetase family.</text>
</comment>
<comment type="catalytic activity">
    <reaction evidence="7 8">
        <text>tRNA(Trp) + L-tryptophan + ATP = L-tryptophyl-tRNA(Trp) + AMP + diphosphate + H(+)</text>
        <dbReference type="Rhea" id="RHEA:24080"/>
        <dbReference type="Rhea" id="RHEA-COMP:9671"/>
        <dbReference type="Rhea" id="RHEA-COMP:9705"/>
        <dbReference type="ChEBI" id="CHEBI:15378"/>
        <dbReference type="ChEBI" id="CHEBI:30616"/>
        <dbReference type="ChEBI" id="CHEBI:33019"/>
        <dbReference type="ChEBI" id="CHEBI:57912"/>
        <dbReference type="ChEBI" id="CHEBI:78442"/>
        <dbReference type="ChEBI" id="CHEBI:78535"/>
        <dbReference type="ChEBI" id="CHEBI:456215"/>
        <dbReference type="EC" id="6.1.1.2"/>
    </reaction>
</comment>
<reference evidence="10 11" key="1">
    <citation type="submission" date="2023-02" db="EMBL/GenBank/DDBJ databases">
        <title>Microbacterium betulae sp. nov., isolated from birch wood.</title>
        <authorList>
            <person name="Pasciak M."/>
            <person name="Pawlik K.J."/>
            <person name="Martynowski D."/>
            <person name="Laczmanski L."/>
            <person name="Ciekot J."/>
            <person name="Szponar B."/>
            <person name="Wojcik-Fatla A."/>
            <person name="Mackiewicz B."/>
            <person name="Farian E."/>
            <person name="Cholewa G."/>
            <person name="Cholewa A."/>
            <person name="Dutkiewicz J."/>
        </authorList>
    </citation>
    <scope>NUCLEOTIDE SEQUENCE [LARGE SCALE GENOMIC DNA]</scope>
    <source>
        <strain evidence="10 11">AB</strain>
    </source>
</reference>
<feature type="short sequence motif" description="'KMSKS' region" evidence="8">
    <location>
        <begin position="198"/>
        <end position="202"/>
    </location>
</feature>
<dbReference type="GO" id="GO:0004830">
    <property type="term" value="F:tryptophan-tRNA ligase activity"/>
    <property type="evidence" value="ECO:0007669"/>
    <property type="project" value="UniProtKB-UniRule"/>
</dbReference>
<evidence type="ECO:0000313" key="10">
    <source>
        <dbReference type="EMBL" id="WOF23772.1"/>
    </source>
</evidence>
<dbReference type="InterPro" id="IPR024109">
    <property type="entry name" value="Trp-tRNA-ligase_bac-type"/>
</dbReference>
<dbReference type="NCBIfam" id="TIGR00233">
    <property type="entry name" value="trpS"/>
    <property type="match status" value="1"/>
</dbReference>
<dbReference type="AlphaFoldDB" id="A0AA97I723"/>
<keyword evidence="3 8" id="KW-0547">Nucleotide-binding</keyword>
<dbReference type="CDD" id="cd00806">
    <property type="entry name" value="TrpRS_core"/>
    <property type="match status" value="1"/>
</dbReference>
<comment type="function">
    <text evidence="8">Catalyzes the attachment of tryptophan to tRNA(Trp).</text>
</comment>
<keyword evidence="4 8" id="KW-0067">ATP-binding</keyword>
<evidence type="ECO:0000256" key="7">
    <source>
        <dbReference type="ARBA" id="ARBA00049929"/>
    </source>
</evidence>
<dbReference type="InterPro" id="IPR014729">
    <property type="entry name" value="Rossmann-like_a/b/a_fold"/>
</dbReference>
<evidence type="ECO:0000256" key="9">
    <source>
        <dbReference type="RuleBase" id="RU363036"/>
    </source>
</evidence>
<dbReference type="SUPFAM" id="SSF52374">
    <property type="entry name" value="Nucleotidylyl transferase"/>
    <property type="match status" value="1"/>
</dbReference>
<dbReference type="Pfam" id="PF00579">
    <property type="entry name" value="tRNA-synt_1b"/>
    <property type="match status" value="1"/>
</dbReference>
<keyword evidence="6 8" id="KW-0030">Aminoacyl-tRNA synthetase</keyword>
<dbReference type="Proteomes" id="UP001305498">
    <property type="component" value="Chromosome"/>
</dbReference>
<keyword evidence="5 8" id="KW-0648">Protein biosynthesis</keyword>
<keyword evidence="11" id="KW-1185">Reference proteome</keyword>
<proteinExistence type="inferred from homology"/>
<dbReference type="Gene3D" id="1.10.240.10">
    <property type="entry name" value="Tyrosyl-Transfer RNA Synthetase"/>
    <property type="match status" value="1"/>
</dbReference>
<dbReference type="GO" id="GO:0005829">
    <property type="term" value="C:cytosol"/>
    <property type="evidence" value="ECO:0007669"/>
    <property type="project" value="TreeGrafter"/>
</dbReference>
<comment type="subunit">
    <text evidence="8">Homodimer.</text>
</comment>
<dbReference type="EMBL" id="CP118157">
    <property type="protein sequence ID" value="WOF23772.1"/>
    <property type="molecule type" value="Genomic_DNA"/>
</dbReference>
<gene>
    <name evidence="8 10" type="primary">trpS</name>
    <name evidence="10" type="ORF">N8K70_03580</name>
</gene>
<dbReference type="GO" id="GO:0005524">
    <property type="term" value="F:ATP binding"/>
    <property type="evidence" value="ECO:0007669"/>
    <property type="project" value="UniProtKB-UniRule"/>
</dbReference>
<comment type="caution">
    <text evidence="8">Lacks conserved residue(s) required for the propagation of feature annotation.</text>
</comment>
<dbReference type="EC" id="6.1.1.2" evidence="8"/>
<dbReference type="InterPro" id="IPR050203">
    <property type="entry name" value="Trp-tRNA_synthetase"/>
</dbReference>
<protein>
    <recommendedName>
        <fullName evidence="8">Tryptophan--tRNA ligase</fullName>
        <ecNumber evidence="8">6.1.1.2</ecNumber>
    </recommendedName>
    <alternativeName>
        <fullName evidence="8">Tryptophanyl-tRNA synthetase</fullName>
        <shortName evidence="8">TrpRS</shortName>
    </alternativeName>
</protein>
<feature type="binding site" evidence="8">
    <location>
        <begin position="12"/>
        <end position="14"/>
    </location>
    <ligand>
        <name>ATP</name>
        <dbReference type="ChEBI" id="CHEBI:30616"/>
    </ligand>
</feature>
<dbReference type="KEGG" id="mbet:N8K70_03580"/>
<evidence type="ECO:0000256" key="1">
    <source>
        <dbReference type="ARBA" id="ARBA00005594"/>
    </source>
</evidence>
<evidence type="ECO:0000256" key="5">
    <source>
        <dbReference type="ARBA" id="ARBA00022917"/>
    </source>
</evidence>
<feature type="binding site" evidence="8">
    <location>
        <position position="138"/>
    </location>
    <ligand>
        <name>L-tryptophan</name>
        <dbReference type="ChEBI" id="CHEBI:57912"/>
    </ligand>
</feature>
<organism evidence="10 11">
    <name type="scientific">Microbacterium betulae</name>
    <dbReference type="NCBI Taxonomy" id="2981139"/>
    <lineage>
        <taxon>Bacteria</taxon>
        <taxon>Bacillati</taxon>
        <taxon>Actinomycetota</taxon>
        <taxon>Actinomycetes</taxon>
        <taxon>Micrococcales</taxon>
        <taxon>Microbacteriaceae</taxon>
        <taxon>Microbacterium</taxon>
    </lineage>
</organism>
<feature type="binding site" evidence="8">
    <location>
        <begin position="150"/>
        <end position="152"/>
    </location>
    <ligand>
        <name>ATP</name>
        <dbReference type="ChEBI" id="CHEBI:30616"/>
    </ligand>
</feature>
<evidence type="ECO:0000256" key="3">
    <source>
        <dbReference type="ARBA" id="ARBA00022741"/>
    </source>
</evidence>
<dbReference type="PRINTS" id="PR01039">
    <property type="entry name" value="TRNASYNTHTRP"/>
</dbReference>
<sequence length="335" mass="37054">MTQKARLYSGMQPSADSLQIGNYIGALLQWRGMQDTYDAFFSVVDLHALTQPNDPAELREKTRRTAAQYIAAGIEPSRSTLYVQSHVRAHAELAWVLSTITGFGEAGRMTQFKDKSQRYGADATNVGLFTYPVLMAADILLYQTHVVPVGGDQKQHVELARDLAERFNGRYGETFRLPEPVIQSETARIYDLQNPTAKMSKSAESHAGVVWLLDDVDVTAKKIMRAVTDNDGVVAYDREGKPGVSNLLTIYAALTGRQIPSIEDEFAGRGYGDFKKGLRDVVVAEFEPVRARALELLDDPAELDRVLAANADRATAVADETLQNVYDRVGLLRRA</sequence>
<dbReference type="GO" id="GO:0006436">
    <property type="term" value="P:tryptophanyl-tRNA aminoacylation"/>
    <property type="evidence" value="ECO:0007669"/>
    <property type="project" value="UniProtKB-UniRule"/>
</dbReference>
<evidence type="ECO:0000256" key="2">
    <source>
        <dbReference type="ARBA" id="ARBA00022598"/>
    </source>
</evidence>
<dbReference type="InterPro" id="IPR002306">
    <property type="entry name" value="Trp-tRNA-ligase"/>
</dbReference>
<keyword evidence="2 8" id="KW-0436">Ligase</keyword>
<keyword evidence="8" id="KW-0963">Cytoplasm</keyword>
<evidence type="ECO:0000256" key="6">
    <source>
        <dbReference type="ARBA" id="ARBA00023146"/>
    </source>
</evidence>
<dbReference type="HAMAP" id="MF_00140_B">
    <property type="entry name" value="Trp_tRNA_synth_B"/>
    <property type="match status" value="1"/>
</dbReference>
<dbReference type="Gene3D" id="3.40.50.620">
    <property type="entry name" value="HUPs"/>
    <property type="match status" value="1"/>
</dbReference>
<dbReference type="InterPro" id="IPR002305">
    <property type="entry name" value="aa-tRNA-synth_Ic"/>
</dbReference>
<dbReference type="RefSeq" id="WP_317140243.1">
    <property type="nucleotide sequence ID" value="NZ_CP118157.1"/>
</dbReference>
<feature type="binding site" evidence="8">
    <location>
        <begin position="21"/>
        <end position="22"/>
    </location>
    <ligand>
        <name>ATP</name>
        <dbReference type="ChEBI" id="CHEBI:30616"/>
    </ligand>
</feature>
<evidence type="ECO:0000256" key="4">
    <source>
        <dbReference type="ARBA" id="ARBA00022840"/>
    </source>
</evidence>
<comment type="subcellular location">
    <subcellularLocation>
        <location evidence="8">Cytoplasm</location>
    </subcellularLocation>
</comment>
<dbReference type="PANTHER" id="PTHR43766:SF1">
    <property type="entry name" value="TRYPTOPHAN--TRNA LIGASE, MITOCHONDRIAL"/>
    <property type="match status" value="1"/>
</dbReference>
<evidence type="ECO:0000256" key="8">
    <source>
        <dbReference type="HAMAP-Rule" id="MF_00140"/>
    </source>
</evidence>
<dbReference type="FunFam" id="1.10.240.10:FF:000002">
    <property type="entry name" value="Tryptophan--tRNA ligase"/>
    <property type="match status" value="1"/>
</dbReference>